<name>A0A6J4NVP0_9BACT</name>
<feature type="domain" description="VWFA" evidence="2">
    <location>
        <begin position="83"/>
        <end position="270"/>
    </location>
</feature>
<evidence type="ECO:0000313" key="3">
    <source>
        <dbReference type="EMBL" id="CAA9395095.1"/>
    </source>
</evidence>
<organism evidence="3">
    <name type="scientific">uncultured Pyrinomonadaceae bacterium</name>
    <dbReference type="NCBI Taxonomy" id="2283094"/>
    <lineage>
        <taxon>Bacteria</taxon>
        <taxon>Pseudomonadati</taxon>
        <taxon>Acidobacteriota</taxon>
        <taxon>Blastocatellia</taxon>
        <taxon>Blastocatellales</taxon>
        <taxon>Pyrinomonadaceae</taxon>
        <taxon>environmental samples</taxon>
    </lineage>
</organism>
<evidence type="ECO:0000256" key="1">
    <source>
        <dbReference type="SAM" id="SignalP"/>
    </source>
</evidence>
<accession>A0A6J4NVP0</accession>
<dbReference type="SUPFAM" id="SSF53300">
    <property type="entry name" value="vWA-like"/>
    <property type="match status" value="1"/>
</dbReference>
<dbReference type="PROSITE" id="PS50234">
    <property type="entry name" value="VWFA"/>
    <property type="match status" value="1"/>
</dbReference>
<dbReference type="EMBL" id="CADCUR010000103">
    <property type="protein sequence ID" value="CAA9395095.1"/>
    <property type="molecule type" value="Genomic_DNA"/>
</dbReference>
<gene>
    <name evidence="3" type="ORF">AVDCRST_MAG74-1224</name>
</gene>
<dbReference type="AlphaFoldDB" id="A0A6J4NVP0"/>
<dbReference type="InterPro" id="IPR002035">
    <property type="entry name" value="VWF_A"/>
</dbReference>
<protein>
    <recommendedName>
        <fullName evidence="2">VWFA domain-containing protein</fullName>
    </recommendedName>
</protein>
<dbReference type="NCBIfam" id="TIGR03436">
    <property type="entry name" value="acidobact_VWFA"/>
    <property type="match status" value="1"/>
</dbReference>
<reference evidence="3" key="1">
    <citation type="submission" date="2020-02" db="EMBL/GenBank/DDBJ databases">
        <authorList>
            <person name="Meier V. D."/>
        </authorList>
    </citation>
    <scope>NUCLEOTIDE SEQUENCE</scope>
    <source>
        <strain evidence="3">AVDCRST_MAG74</strain>
    </source>
</reference>
<keyword evidence="1" id="KW-0732">Signal</keyword>
<evidence type="ECO:0000259" key="2">
    <source>
        <dbReference type="PROSITE" id="PS50234"/>
    </source>
</evidence>
<feature type="signal peptide" evidence="1">
    <location>
        <begin position="1"/>
        <end position="24"/>
    </location>
</feature>
<dbReference type="InterPro" id="IPR036465">
    <property type="entry name" value="vWFA_dom_sf"/>
</dbReference>
<proteinExistence type="predicted"/>
<dbReference type="CDD" id="cd00198">
    <property type="entry name" value="vWFA"/>
    <property type="match status" value="1"/>
</dbReference>
<dbReference type="Pfam" id="PF13519">
    <property type="entry name" value="VWA_2"/>
    <property type="match status" value="1"/>
</dbReference>
<feature type="chain" id="PRO_5026702779" description="VWFA domain-containing protein" evidence="1">
    <location>
        <begin position="25"/>
        <end position="303"/>
    </location>
</feature>
<dbReference type="Gene3D" id="3.40.50.410">
    <property type="entry name" value="von Willebrand factor, type A domain"/>
    <property type="match status" value="1"/>
</dbReference>
<sequence>MKKFPVEKICLLILVLCWSFAPTAAQSRRSATGTLDSEGTILSVVASRTDKAGEPIKTENLFLYENGIEQKIKNFSFDPSPAKILVMVDNSQTVRADLELLKKATMEFAYEIFDGDQLFIIGYDEKAEIIQEWTDDAKKIETSVNAFRKKGNPFLFDSLNASVSEILLPLMPGTRKTVVVLIGDGLDRGSKISFDKVLGDLQNQNVTVYALQIPDRTGGAFRRNQPKANQVIEQLTEGTGGRVFPIEEAQTAAKFICDELKKNRYLLNYLPTNMSSYEARRVFLIGDEGISLRTKTAQPPNVK</sequence>
<dbReference type="SMART" id="SM00327">
    <property type="entry name" value="VWA"/>
    <property type="match status" value="1"/>
</dbReference>
<dbReference type="InterPro" id="IPR017802">
    <property type="entry name" value="VWFA-rel_acidobac-type"/>
</dbReference>